<evidence type="ECO:0000256" key="6">
    <source>
        <dbReference type="SAM" id="Coils"/>
    </source>
</evidence>
<dbReference type="GO" id="GO:0030261">
    <property type="term" value="P:chromosome condensation"/>
    <property type="evidence" value="ECO:0007669"/>
    <property type="project" value="InterPro"/>
</dbReference>
<dbReference type="InterPro" id="IPR010935">
    <property type="entry name" value="SMC_hinge"/>
</dbReference>
<dbReference type="GO" id="GO:0005694">
    <property type="term" value="C:chromosome"/>
    <property type="evidence" value="ECO:0007669"/>
    <property type="project" value="InterPro"/>
</dbReference>
<feature type="coiled-coil region" evidence="6">
    <location>
        <begin position="427"/>
        <end position="499"/>
    </location>
</feature>
<feature type="coiled-coil region" evidence="6">
    <location>
        <begin position="215"/>
        <end position="373"/>
    </location>
</feature>
<name>W4RGP7_9BACI</name>
<keyword evidence="3" id="KW-0067">ATP-binding</keyword>
<dbReference type="InterPro" id="IPR036277">
    <property type="entry name" value="SMC_hinge_sf"/>
</dbReference>
<dbReference type="Gene3D" id="1.20.1060.20">
    <property type="match status" value="1"/>
</dbReference>
<reference evidence="8 9" key="1">
    <citation type="submission" date="2013-12" db="EMBL/GenBank/DDBJ databases">
        <title>NBRP : Genome information of microbial organism related human and environment.</title>
        <authorList>
            <person name="Hattori M."/>
            <person name="Oshima K."/>
            <person name="Inaba H."/>
            <person name="Suda W."/>
            <person name="Sakamoto M."/>
            <person name="Iino T."/>
            <person name="Kitahara M."/>
            <person name="Oshida Y."/>
            <person name="Iida T."/>
            <person name="Kudo T."/>
            <person name="Itoh T."/>
            <person name="Ahmed I."/>
            <person name="Ohkuma M."/>
        </authorList>
    </citation>
    <scope>NUCLEOTIDE SEQUENCE [LARGE SCALE GENOMIC DNA]</scope>
    <source>
        <strain evidence="8 9">JCM 21738</strain>
    </source>
</reference>
<dbReference type="InterPro" id="IPR027417">
    <property type="entry name" value="P-loop_NTPase"/>
</dbReference>
<accession>W4RGP7</accession>
<keyword evidence="9" id="KW-1185">Reference proteome</keyword>
<evidence type="ECO:0000313" key="9">
    <source>
        <dbReference type="Proteomes" id="UP000018949"/>
    </source>
</evidence>
<keyword evidence="2" id="KW-0547">Nucleotide-binding</keyword>
<keyword evidence="4 6" id="KW-0175">Coiled coil</keyword>
<dbReference type="PANTHER" id="PTHR43977">
    <property type="entry name" value="STRUCTURAL MAINTENANCE OF CHROMOSOMES PROTEIN 3"/>
    <property type="match status" value="1"/>
</dbReference>
<dbReference type="SUPFAM" id="SSF75553">
    <property type="entry name" value="Smc hinge domain"/>
    <property type="match status" value="1"/>
</dbReference>
<keyword evidence="5" id="KW-0238">DNA-binding</keyword>
<dbReference type="SMART" id="SM00968">
    <property type="entry name" value="SMC_hinge"/>
    <property type="match status" value="1"/>
</dbReference>
<dbReference type="eggNOG" id="COG1196">
    <property type="taxonomic scope" value="Bacteria"/>
</dbReference>
<dbReference type="InterPro" id="IPR011890">
    <property type="entry name" value="SMC_prok"/>
</dbReference>
<comment type="caution">
    <text evidence="8">The sequence shown here is derived from an EMBL/GenBank/DDBJ whole genome shotgun (WGS) entry which is preliminary data.</text>
</comment>
<protein>
    <submittedName>
        <fullName evidence="8">Chromosome partition protein smc</fullName>
    </submittedName>
</protein>
<evidence type="ECO:0000313" key="8">
    <source>
        <dbReference type="EMBL" id="GAE43610.1"/>
    </source>
</evidence>
<dbReference type="GO" id="GO:0003677">
    <property type="term" value="F:DNA binding"/>
    <property type="evidence" value="ECO:0007669"/>
    <property type="project" value="UniProtKB-KW"/>
</dbReference>
<dbReference type="NCBIfam" id="TIGR02168">
    <property type="entry name" value="SMC_prok_B"/>
    <property type="match status" value="1"/>
</dbReference>
<evidence type="ECO:0000256" key="1">
    <source>
        <dbReference type="ARBA" id="ARBA00022490"/>
    </source>
</evidence>
<feature type="domain" description="SMC hinge" evidence="7">
    <location>
        <begin position="519"/>
        <end position="592"/>
    </location>
</feature>
<dbReference type="Pfam" id="PF02463">
    <property type="entry name" value="SMC_N"/>
    <property type="match status" value="1"/>
</dbReference>
<evidence type="ECO:0000256" key="4">
    <source>
        <dbReference type="ARBA" id="ARBA00023054"/>
    </source>
</evidence>
<gene>
    <name evidence="8" type="ORF">JCM21738_260</name>
</gene>
<dbReference type="InterPro" id="IPR003395">
    <property type="entry name" value="RecF/RecN/SMC_N"/>
</dbReference>
<evidence type="ECO:0000256" key="3">
    <source>
        <dbReference type="ARBA" id="ARBA00022840"/>
    </source>
</evidence>
<evidence type="ECO:0000256" key="5">
    <source>
        <dbReference type="ARBA" id="ARBA00023125"/>
    </source>
</evidence>
<dbReference type="GO" id="GO:0005524">
    <property type="term" value="F:ATP binding"/>
    <property type="evidence" value="ECO:0007669"/>
    <property type="project" value="UniProtKB-KW"/>
</dbReference>
<dbReference type="CDD" id="cd03278">
    <property type="entry name" value="ABC_SMC_barmotin"/>
    <property type="match status" value="1"/>
</dbReference>
<dbReference type="Proteomes" id="UP000018949">
    <property type="component" value="Unassembled WGS sequence"/>
</dbReference>
<sequence length="606" mass="69115">MFLKRLDVVGFKSFAERISVEFVPGVTAVVGPNGSGKSNITDSIRWVLGEQSAKSLRGAKMEDIIFAGSDSRKPLNFAEVTLTLDNEDQSLPLDYNEVSVTRRVYRSGDSEYLINKQNCRLKDIVDLFMDSGLGREAFSIISQGRVEEILNSKPEDRRTIFEEAAGVLKYKSRKKKAESKLFETQENLSRVTDIIHELEGQVEPLKIQASIAKDYLEQKEDLEQIEVALTAYEIEDLYGRWEQLSKQLEQHKEDEIKQSAVLQKKEAEIEKMRDQLTALDESVSDLQNVLLHASEELEKLEGRREVLKERKKNASQNKGQLEKNIEELTSSVALLEKQKAEYEESVAALSWEASALQKELQEKQEQLKLYSEDVELKIDSIKSDYIELLNEQAGAKNEKIYIEQQLQQQAAKGSKLDNENDRFVSIRDEINGKKAEIEKNIVSSQQELEEQARIYFEEQKKLEFLRNNYDKQEKTLYQAYQYLQQAESKKEMLEEMEEDYSGFFQGVKEVLKARDTRLQGIEGAIAELIHVPKQYETAIETALGGAMQHIVVQTEENARAAIQFLKQKLFGRATFLPLSIIKGKYLASSQLALLSGNSAYIGTATD</sequence>
<dbReference type="Pfam" id="PF06470">
    <property type="entry name" value="SMC_hinge"/>
    <property type="match status" value="1"/>
</dbReference>
<dbReference type="SUPFAM" id="SSF52540">
    <property type="entry name" value="P-loop containing nucleoside triphosphate hydrolases"/>
    <property type="match status" value="1"/>
</dbReference>
<dbReference type="EMBL" id="BAUW01000002">
    <property type="protein sequence ID" value="GAE43610.1"/>
    <property type="molecule type" value="Genomic_DNA"/>
</dbReference>
<proteinExistence type="predicted"/>
<dbReference type="FunFam" id="3.40.50.300:FF:000984">
    <property type="entry name" value="Chromosome partition protein Smc"/>
    <property type="match status" value="1"/>
</dbReference>
<dbReference type="GO" id="GO:0007062">
    <property type="term" value="P:sister chromatid cohesion"/>
    <property type="evidence" value="ECO:0007669"/>
    <property type="project" value="InterPro"/>
</dbReference>
<dbReference type="AlphaFoldDB" id="W4RGP7"/>
<organism evidence="8 9">
    <name type="scientific">Mesobacillus boroniphilus JCM 21738</name>
    <dbReference type="NCBI Taxonomy" id="1294265"/>
    <lineage>
        <taxon>Bacteria</taxon>
        <taxon>Bacillati</taxon>
        <taxon>Bacillota</taxon>
        <taxon>Bacilli</taxon>
        <taxon>Bacillales</taxon>
        <taxon>Bacillaceae</taxon>
        <taxon>Mesobacillus</taxon>
    </lineage>
</organism>
<dbReference type="Gene3D" id="3.40.50.300">
    <property type="entry name" value="P-loop containing nucleotide triphosphate hydrolases"/>
    <property type="match status" value="1"/>
</dbReference>
<keyword evidence="1" id="KW-0963">Cytoplasm</keyword>
<evidence type="ECO:0000256" key="2">
    <source>
        <dbReference type="ARBA" id="ARBA00022741"/>
    </source>
</evidence>
<evidence type="ECO:0000259" key="7">
    <source>
        <dbReference type="SMART" id="SM00968"/>
    </source>
</evidence>